<protein>
    <submittedName>
        <fullName evidence="1">Uncharacterized protein</fullName>
    </submittedName>
</protein>
<keyword evidence="2" id="KW-1185">Reference proteome</keyword>
<dbReference type="EMBL" id="PTIY01000022">
    <property type="protein sequence ID" value="PPK65128.1"/>
    <property type="molecule type" value="Genomic_DNA"/>
</dbReference>
<dbReference type="AlphaFoldDB" id="A0A2S6GIR2"/>
<organism evidence="1 2">
    <name type="scientific">Methylobacter tundripaludum</name>
    <dbReference type="NCBI Taxonomy" id="173365"/>
    <lineage>
        <taxon>Bacteria</taxon>
        <taxon>Pseudomonadati</taxon>
        <taxon>Pseudomonadota</taxon>
        <taxon>Gammaproteobacteria</taxon>
        <taxon>Methylococcales</taxon>
        <taxon>Methylococcaceae</taxon>
        <taxon>Methylobacter</taxon>
    </lineage>
</organism>
<proteinExistence type="predicted"/>
<reference evidence="1 2" key="1">
    <citation type="submission" date="2018-02" db="EMBL/GenBank/DDBJ databases">
        <title>Subsurface microbial communities from deep shales in Ohio and West Virginia, USA.</title>
        <authorList>
            <person name="Wrighton K."/>
        </authorList>
    </citation>
    <scope>NUCLEOTIDE SEQUENCE [LARGE SCALE GENOMIC DNA]</scope>
    <source>
        <strain evidence="1 2">OWC-G53F</strain>
    </source>
</reference>
<evidence type="ECO:0000313" key="2">
    <source>
        <dbReference type="Proteomes" id="UP000238071"/>
    </source>
</evidence>
<evidence type="ECO:0000313" key="1">
    <source>
        <dbReference type="EMBL" id="PPK65128.1"/>
    </source>
</evidence>
<comment type="caution">
    <text evidence="1">The sequence shown here is derived from an EMBL/GenBank/DDBJ whole genome shotgun (WGS) entry which is preliminary data.</text>
</comment>
<accession>A0A2S6GIR2</accession>
<sequence>MHRMIVPTKDLVKNNFPKSLFSLVKPFVLTLRLRSGLKALSKHDRLDAAGRNFSAHPSTSSGRTEKFHPFNIEKLLLTIS</sequence>
<dbReference type="Proteomes" id="UP000238071">
    <property type="component" value="Unassembled WGS sequence"/>
</dbReference>
<gene>
    <name evidence="1" type="ORF">B0F88_1228</name>
</gene>
<name>A0A2S6GIR2_9GAMM</name>